<protein>
    <submittedName>
        <fullName evidence="3">Predicted protein</fullName>
    </submittedName>
</protein>
<proteinExistence type="predicted"/>
<feature type="compositionally biased region" description="Basic and acidic residues" evidence="1">
    <location>
        <begin position="407"/>
        <end position="417"/>
    </location>
</feature>
<feature type="compositionally biased region" description="Polar residues" evidence="1">
    <location>
        <begin position="455"/>
        <end position="474"/>
    </location>
</feature>
<evidence type="ECO:0000313" key="3">
    <source>
        <dbReference type="EMBL" id="EDR00753.1"/>
    </source>
</evidence>
<dbReference type="OrthoDB" id="3270451at2759"/>
<feature type="signal peptide" evidence="2">
    <location>
        <begin position="1"/>
        <end position="19"/>
    </location>
</feature>
<gene>
    <name evidence="3" type="ORF">LACBIDRAFT_312983</name>
</gene>
<dbReference type="InParanoid" id="B0DX95"/>
<feature type="region of interest" description="Disordered" evidence="1">
    <location>
        <begin position="524"/>
        <end position="554"/>
    </location>
</feature>
<dbReference type="EMBL" id="DS547146">
    <property type="protein sequence ID" value="EDR00753.1"/>
    <property type="molecule type" value="Genomic_DNA"/>
</dbReference>
<sequence>MWARSGWSLSLLLLGHVSSLTTLYQGWDKMEDWTLTLKKFRDNMAALAAQGVPETLGGDIDTRLFKSITGKLKHGKALASTTNIEAAALLIRAMWKGLWSDLNNKKDVFEFLREAKGGPSLTELEKMIKPPHRLNLPIHLAAFVSPIGLLTGVQLCGRDYDRFSIFLMWKALGNMQPLPLRLWSIEKLLWDAIFSVARGQETGHGALTTFLMLVPWDQLGDLPEHDRRWFEAKQKIEMKYLETLDNIDILEIPTLWPLKITTQESPILDPPLNPTSILASATTPSLMEGTALNDAQSHGNMVMCDPLAVINGSPTHKGTPIANLSHEGHLGDATPSAIGASAMSGPQTHEIMPIDNLDSGRHFGDAESNVAGASKLGDSQTPEDTHLDDLTSGVQLGSRESGSVRTADGHVGGKESDVVGGSQNYHNVQTADYQDGASDLSELSELSDEEDITKPTLSAGSAQPTTSRTLSHQASVKPKKRKTSTFVKGIGSTHDWPIDEAEMERMQARPPSPNLQLNESVKAKGLRAEDPEKTTPFVLSHQSPKGVESRVGYGRLNQREDNAVHNAIDL</sequence>
<dbReference type="AlphaFoldDB" id="B0DX95"/>
<feature type="compositionally biased region" description="Polar residues" evidence="1">
    <location>
        <begin position="392"/>
        <end position="404"/>
    </location>
</feature>
<organism evidence="4">
    <name type="scientific">Laccaria bicolor (strain S238N-H82 / ATCC MYA-4686)</name>
    <name type="common">Bicoloured deceiver</name>
    <name type="synonym">Laccaria laccata var. bicolor</name>
    <dbReference type="NCBI Taxonomy" id="486041"/>
    <lineage>
        <taxon>Eukaryota</taxon>
        <taxon>Fungi</taxon>
        <taxon>Dikarya</taxon>
        <taxon>Basidiomycota</taxon>
        <taxon>Agaricomycotina</taxon>
        <taxon>Agaricomycetes</taxon>
        <taxon>Agaricomycetidae</taxon>
        <taxon>Agaricales</taxon>
        <taxon>Agaricineae</taxon>
        <taxon>Hydnangiaceae</taxon>
        <taxon>Laccaria</taxon>
    </lineage>
</organism>
<dbReference type="HOGENOM" id="CLU_478224_0_0_1"/>
<dbReference type="RefSeq" id="XP_001888545.1">
    <property type="nucleotide sequence ID" value="XM_001888510.1"/>
</dbReference>
<dbReference type="GeneID" id="6084182"/>
<evidence type="ECO:0000256" key="1">
    <source>
        <dbReference type="SAM" id="MobiDB-lite"/>
    </source>
</evidence>
<feature type="region of interest" description="Disordered" evidence="1">
    <location>
        <begin position="443"/>
        <end position="497"/>
    </location>
</feature>
<accession>B0DX95</accession>
<evidence type="ECO:0000256" key="2">
    <source>
        <dbReference type="SAM" id="SignalP"/>
    </source>
</evidence>
<feature type="chain" id="PRO_5002749317" evidence="2">
    <location>
        <begin position="20"/>
        <end position="570"/>
    </location>
</feature>
<evidence type="ECO:0000313" key="4">
    <source>
        <dbReference type="Proteomes" id="UP000001194"/>
    </source>
</evidence>
<reference evidence="3 4" key="1">
    <citation type="journal article" date="2008" name="Nature">
        <title>The genome of Laccaria bicolor provides insights into mycorrhizal symbiosis.</title>
        <authorList>
            <person name="Martin F."/>
            <person name="Aerts A."/>
            <person name="Ahren D."/>
            <person name="Brun A."/>
            <person name="Danchin E.G.J."/>
            <person name="Duchaussoy F."/>
            <person name="Gibon J."/>
            <person name="Kohler A."/>
            <person name="Lindquist E."/>
            <person name="Pereda V."/>
            <person name="Salamov A."/>
            <person name="Shapiro H.J."/>
            <person name="Wuyts J."/>
            <person name="Blaudez D."/>
            <person name="Buee M."/>
            <person name="Brokstein P."/>
            <person name="Canbaeck B."/>
            <person name="Cohen D."/>
            <person name="Courty P.E."/>
            <person name="Coutinho P.M."/>
            <person name="Delaruelle C."/>
            <person name="Detter J.C."/>
            <person name="Deveau A."/>
            <person name="DiFazio S."/>
            <person name="Duplessis S."/>
            <person name="Fraissinet-Tachet L."/>
            <person name="Lucic E."/>
            <person name="Frey-Klett P."/>
            <person name="Fourrey C."/>
            <person name="Feussner I."/>
            <person name="Gay G."/>
            <person name="Grimwood J."/>
            <person name="Hoegger P.J."/>
            <person name="Jain P."/>
            <person name="Kilaru S."/>
            <person name="Labbe J."/>
            <person name="Lin Y.C."/>
            <person name="Legue V."/>
            <person name="Le Tacon F."/>
            <person name="Marmeisse R."/>
            <person name="Melayah D."/>
            <person name="Montanini B."/>
            <person name="Muratet M."/>
            <person name="Nehls U."/>
            <person name="Niculita-Hirzel H."/>
            <person name="Oudot-Le Secq M.P."/>
            <person name="Peter M."/>
            <person name="Quesneville H."/>
            <person name="Rajashekar B."/>
            <person name="Reich M."/>
            <person name="Rouhier N."/>
            <person name="Schmutz J."/>
            <person name="Yin T."/>
            <person name="Chalot M."/>
            <person name="Henrissat B."/>
            <person name="Kuees U."/>
            <person name="Lucas S."/>
            <person name="Van de Peer Y."/>
            <person name="Podila G.K."/>
            <person name="Polle A."/>
            <person name="Pukkila P.J."/>
            <person name="Richardson P.M."/>
            <person name="Rouze P."/>
            <person name="Sanders I.R."/>
            <person name="Stajich J.E."/>
            <person name="Tunlid A."/>
            <person name="Tuskan G."/>
            <person name="Grigoriev I.V."/>
        </authorList>
    </citation>
    <scope>NUCLEOTIDE SEQUENCE [LARGE SCALE GENOMIC DNA]</scope>
    <source>
        <strain evidence="4">S238N-H82 / ATCC MYA-4686</strain>
    </source>
</reference>
<dbReference type="KEGG" id="lbc:LACBIDRAFT_312983"/>
<name>B0DX95_LACBS</name>
<feature type="region of interest" description="Disordered" evidence="1">
    <location>
        <begin position="356"/>
        <end position="422"/>
    </location>
</feature>
<keyword evidence="2" id="KW-0732">Signal</keyword>
<keyword evidence="4" id="KW-1185">Reference proteome</keyword>
<dbReference type="Proteomes" id="UP000001194">
    <property type="component" value="Unassembled WGS sequence"/>
</dbReference>